<dbReference type="NCBIfam" id="TIGR02126">
    <property type="entry name" value="phgtail_TP901_1"/>
    <property type="match status" value="1"/>
</dbReference>
<dbReference type="Pfam" id="PF06199">
    <property type="entry name" value="Phage_tail_2"/>
    <property type="match status" value="1"/>
</dbReference>
<sequence length="140" mass="14481">MSAQRGKDLLLKLGDNGAPEIFNTIGGLRTRSLSLNAQSVDITHSNSTGGWRELLAGAGVRQASIAGAGVFLSAGAAEDIRSAFFNSEIRNWQVIVPGFGEIAGAFQISNLDYAGDHDGEATMSLALESAGALVFTPEGA</sequence>
<gene>
    <name evidence="1" type="ORF">MNBD_ALPHA05-2350</name>
</gene>
<protein>
    <submittedName>
        <fullName evidence="1">Gene Transfer Agent tail protein</fullName>
    </submittedName>
</protein>
<evidence type="ECO:0000313" key="1">
    <source>
        <dbReference type="EMBL" id="VAW06619.1"/>
    </source>
</evidence>
<dbReference type="PRINTS" id="PR01996">
    <property type="entry name" value="MTP1FAMILY"/>
</dbReference>
<organism evidence="1">
    <name type="scientific">hydrothermal vent metagenome</name>
    <dbReference type="NCBI Taxonomy" id="652676"/>
    <lineage>
        <taxon>unclassified sequences</taxon>
        <taxon>metagenomes</taxon>
        <taxon>ecological metagenomes</taxon>
    </lineage>
</organism>
<name>A0A3B0T2Q2_9ZZZZ</name>
<dbReference type="InterPro" id="IPR011855">
    <property type="entry name" value="Phgtail_TP901_1"/>
</dbReference>
<reference evidence="1" key="1">
    <citation type="submission" date="2018-06" db="EMBL/GenBank/DDBJ databases">
        <authorList>
            <person name="Zhirakovskaya E."/>
        </authorList>
    </citation>
    <scope>NUCLEOTIDE SEQUENCE</scope>
</reference>
<dbReference type="EMBL" id="UOEH01000532">
    <property type="protein sequence ID" value="VAW06619.1"/>
    <property type="molecule type" value="Genomic_DNA"/>
</dbReference>
<proteinExistence type="predicted"/>
<dbReference type="AlphaFoldDB" id="A0A3B0T2Q2"/>
<dbReference type="InterPro" id="IPR022344">
    <property type="entry name" value="GTA_major-tail"/>
</dbReference>
<accession>A0A3B0T2Q2</accession>